<dbReference type="Gene3D" id="3.40.1280.10">
    <property type="match status" value="1"/>
</dbReference>
<evidence type="ECO:0000313" key="2">
    <source>
        <dbReference type="EMBL" id="GAA0517505.1"/>
    </source>
</evidence>
<reference evidence="3" key="1">
    <citation type="journal article" date="2019" name="Int. J. Syst. Evol. Microbiol.">
        <title>The Global Catalogue of Microorganisms (GCM) 10K type strain sequencing project: providing services to taxonomists for standard genome sequencing and annotation.</title>
        <authorList>
            <consortium name="The Broad Institute Genomics Platform"/>
            <consortium name="The Broad Institute Genome Sequencing Center for Infectious Disease"/>
            <person name="Wu L."/>
            <person name="Ma J."/>
        </authorList>
    </citation>
    <scope>NUCLEOTIDE SEQUENCE [LARGE SCALE GENOMIC DNA]</scope>
    <source>
        <strain evidence="3">JCM 10303</strain>
    </source>
</reference>
<organism evidence="2 3">
    <name type="scientific">Saccharopolyspora erythraea</name>
    <name type="common">Streptomyces erythraeus</name>
    <dbReference type="NCBI Taxonomy" id="1836"/>
    <lineage>
        <taxon>Bacteria</taxon>
        <taxon>Bacillati</taxon>
        <taxon>Actinomycetota</taxon>
        <taxon>Actinomycetes</taxon>
        <taxon>Pseudonocardiales</taxon>
        <taxon>Pseudonocardiaceae</taxon>
        <taxon>Saccharopolyspora</taxon>
    </lineage>
</organism>
<evidence type="ECO:0000256" key="1">
    <source>
        <dbReference type="SAM" id="MobiDB-lite"/>
    </source>
</evidence>
<protein>
    <submittedName>
        <fullName evidence="2">Uncharacterized protein</fullName>
    </submittedName>
</protein>
<dbReference type="InterPro" id="IPR029028">
    <property type="entry name" value="Alpha/beta_knot_MTases"/>
</dbReference>
<dbReference type="InterPro" id="IPR029026">
    <property type="entry name" value="tRNA_m1G_MTases_N"/>
</dbReference>
<dbReference type="EMBL" id="BAAAGS010000007">
    <property type="protein sequence ID" value="GAA0517505.1"/>
    <property type="molecule type" value="Genomic_DNA"/>
</dbReference>
<gene>
    <name evidence="2" type="ORF">GCM10009533_15780</name>
</gene>
<accession>A0ABP3MBY8</accession>
<feature type="region of interest" description="Disordered" evidence="1">
    <location>
        <begin position="96"/>
        <end position="139"/>
    </location>
</feature>
<feature type="region of interest" description="Disordered" evidence="1">
    <location>
        <begin position="1"/>
        <end position="20"/>
    </location>
</feature>
<feature type="compositionally biased region" description="Polar residues" evidence="1">
    <location>
        <begin position="124"/>
        <end position="139"/>
    </location>
</feature>
<dbReference type="SUPFAM" id="SSF75217">
    <property type="entry name" value="alpha/beta knot"/>
    <property type="match status" value="1"/>
</dbReference>
<sequence length="139" mass="14358">MSHLDEEGAPDAPGIPSARGPVADALLQTGLLDFSVRTAAAAGRVLRRARFSWSEFVRQAWFLASVTTLHLGSVIRSADALGANGVVVTGHAVDLHDPRTLRATTGSSSAHPPRTPTPPHRRSGGSTSVAAVSRCASSG</sequence>
<evidence type="ECO:0000313" key="3">
    <source>
        <dbReference type="Proteomes" id="UP001500729"/>
    </source>
</evidence>
<keyword evidence="3" id="KW-1185">Reference proteome</keyword>
<comment type="caution">
    <text evidence="2">The sequence shown here is derived from an EMBL/GenBank/DDBJ whole genome shotgun (WGS) entry which is preliminary data.</text>
</comment>
<dbReference type="Proteomes" id="UP001500729">
    <property type="component" value="Unassembled WGS sequence"/>
</dbReference>
<proteinExistence type="predicted"/>
<name>A0ABP3MBY8_SACER</name>